<dbReference type="Pfam" id="PF04234">
    <property type="entry name" value="CopC"/>
    <property type="match status" value="1"/>
</dbReference>
<accession>A0A494RJX3</accession>
<dbReference type="PANTHER" id="PTHR34820:SF4">
    <property type="entry name" value="INNER MEMBRANE PROTEIN YEBZ"/>
    <property type="match status" value="1"/>
</dbReference>
<dbReference type="PANTHER" id="PTHR34820">
    <property type="entry name" value="INNER MEMBRANE PROTEIN YEBZ"/>
    <property type="match status" value="1"/>
</dbReference>
<dbReference type="GO" id="GO:0005507">
    <property type="term" value="F:copper ion binding"/>
    <property type="evidence" value="ECO:0007669"/>
    <property type="project" value="InterPro"/>
</dbReference>
<evidence type="ECO:0000256" key="3">
    <source>
        <dbReference type="ARBA" id="ARBA00022723"/>
    </source>
</evidence>
<evidence type="ECO:0000256" key="1">
    <source>
        <dbReference type="ARBA" id="ARBA00004418"/>
    </source>
</evidence>
<evidence type="ECO:0000256" key="2">
    <source>
        <dbReference type="ARBA" id="ARBA00010509"/>
    </source>
</evidence>
<dbReference type="InterPro" id="IPR014756">
    <property type="entry name" value="Ig_E-set"/>
</dbReference>
<dbReference type="Proteomes" id="UP000276984">
    <property type="component" value="Chromosome"/>
</dbReference>
<evidence type="ECO:0000313" key="8">
    <source>
        <dbReference type="EMBL" id="AYG95759.1"/>
    </source>
</evidence>
<dbReference type="OrthoDB" id="9796814at2"/>
<dbReference type="InterPro" id="IPR032694">
    <property type="entry name" value="CopC/D"/>
</dbReference>
<evidence type="ECO:0000259" key="7">
    <source>
        <dbReference type="Pfam" id="PF04234"/>
    </source>
</evidence>
<keyword evidence="9" id="KW-1185">Reference proteome</keyword>
<proteinExistence type="inferred from homology"/>
<keyword evidence="6" id="KW-0186">Copper</keyword>
<dbReference type="GO" id="GO:0005886">
    <property type="term" value="C:plasma membrane"/>
    <property type="evidence" value="ECO:0007669"/>
    <property type="project" value="TreeGrafter"/>
</dbReference>
<keyword evidence="4" id="KW-0732">Signal</keyword>
<dbReference type="SUPFAM" id="SSF81296">
    <property type="entry name" value="E set domains"/>
    <property type="match status" value="1"/>
</dbReference>
<dbReference type="NCBIfam" id="NF033814">
    <property type="entry name" value="copper_CopC"/>
    <property type="match status" value="1"/>
</dbReference>
<keyword evidence="5" id="KW-0574">Periplasm</keyword>
<dbReference type="Gene3D" id="2.60.40.1220">
    <property type="match status" value="1"/>
</dbReference>
<comment type="subcellular location">
    <subcellularLocation>
        <location evidence="1">Periplasm</location>
    </subcellularLocation>
</comment>
<protein>
    <submittedName>
        <fullName evidence="8">Copper resistance protein CopC</fullName>
    </submittedName>
</protein>
<keyword evidence="3" id="KW-0479">Metal-binding</keyword>
<reference evidence="8 9" key="1">
    <citation type="submission" date="2018-10" db="EMBL/GenBank/DDBJ databases">
        <title>Complete genome sequence of Brevundimonas naejangsanensis BRV3.</title>
        <authorList>
            <person name="Berrios L."/>
            <person name="Ely B."/>
        </authorList>
    </citation>
    <scope>NUCLEOTIDE SEQUENCE [LARGE SCALE GENOMIC DNA]</scope>
    <source>
        <strain evidence="8 9">BRV3</strain>
    </source>
</reference>
<dbReference type="GO" id="GO:0006825">
    <property type="term" value="P:copper ion transport"/>
    <property type="evidence" value="ECO:0007669"/>
    <property type="project" value="InterPro"/>
</dbReference>
<organism evidence="8 9">
    <name type="scientific">Brevundimonas naejangsanensis</name>
    <dbReference type="NCBI Taxonomy" id="588932"/>
    <lineage>
        <taxon>Bacteria</taxon>
        <taxon>Pseudomonadati</taxon>
        <taxon>Pseudomonadota</taxon>
        <taxon>Alphaproteobacteria</taxon>
        <taxon>Caulobacterales</taxon>
        <taxon>Caulobacteraceae</taxon>
        <taxon>Brevundimonas</taxon>
    </lineage>
</organism>
<evidence type="ECO:0000256" key="6">
    <source>
        <dbReference type="ARBA" id="ARBA00023008"/>
    </source>
</evidence>
<dbReference type="AlphaFoldDB" id="A0A494RJX3"/>
<comment type="similarity">
    <text evidence="2">Belongs to the CopC family.</text>
</comment>
<gene>
    <name evidence="8" type="ORF">D8I30_11675</name>
</gene>
<evidence type="ECO:0000256" key="4">
    <source>
        <dbReference type="ARBA" id="ARBA00022729"/>
    </source>
</evidence>
<dbReference type="InterPro" id="IPR007348">
    <property type="entry name" value="CopC_dom"/>
</dbReference>
<sequence>MVRDARARRVDHIAASVGQRLWRLRVRHSNLASFVAVAAAVTSLAGPAAAHARLVSATPAPGSAVSAPRSISLTFSERTVAAFSGFDVVNAAGAKVATRVAVSQDGKTLTGTLARPLPAGAYVVNWRIASKDGHRMTGRYDFTVR</sequence>
<dbReference type="EMBL" id="CP032707">
    <property type="protein sequence ID" value="AYG95759.1"/>
    <property type="molecule type" value="Genomic_DNA"/>
</dbReference>
<name>A0A494RJX3_9CAUL</name>
<dbReference type="InterPro" id="IPR014755">
    <property type="entry name" value="Cu-Rt/internalin_Ig-like"/>
</dbReference>
<evidence type="ECO:0000313" key="9">
    <source>
        <dbReference type="Proteomes" id="UP000276984"/>
    </source>
</evidence>
<feature type="domain" description="CopC" evidence="7">
    <location>
        <begin position="51"/>
        <end position="144"/>
    </location>
</feature>
<evidence type="ECO:0000256" key="5">
    <source>
        <dbReference type="ARBA" id="ARBA00022764"/>
    </source>
</evidence>
<dbReference type="GO" id="GO:0046688">
    <property type="term" value="P:response to copper ion"/>
    <property type="evidence" value="ECO:0007669"/>
    <property type="project" value="InterPro"/>
</dbReference>
<dbReference type="GO" id="GO:0042597">
    <property type="term" value="C:periplasmic space"/>
    <property type="evidence" value="ECO:0007669"/>
    <property type="project" value="UniProtKB-SubCell"/>
</dbReference>
<dbReference type="InterPro" id="IPR047685">
    <property type="entry name" value="CopC-like"/>
</dbReference>